<dbReference type="RefSeq" id="WP_126805805.1">
    <property type="nucleotide sequence ID" value="NZ_PIPP01000001.1"/>
</dbReference>
<sequence>MNRYLLILFGFFMPSVGLACSCYFDNLPLEESVNRSFNDASAVVLAKVLSIETYGGKSASDEGYISRSDIEIEITQFRTLQSWKGEHGETFKTRINTACCMCGYAFSSGASYLLYLYGPDDEGYYAASTCSRTTRATNADEEIEVLNRLVSSETDDN</sequence>
<name>A0A432WXV2_9GAMM</name>
<evidence type="ECO:0000313" key="2">
    <source>
        <dbReference type="Proteomes" id="UP000286934"/>
    </source>
</evidence>
<protein>
    <submittedName>
        <fullName evidence="1">Uncharacterized protein</fullName>
    </submittedName>
</protein>
<proteinExistence type="predicted"/>
<comment type="caution">
    <text evidence="1">The sequence shown here is derived from an EMBL/GenBank/DDBJ whole genome shotgun (WGS) entry which is preliminary data.</text>
</comment>
<dbReference type="Proteomes" id="UP000286934">
    <property type="component" value="Unassembled WGS sequence"/>
</dbReference>
<accession>A0A432WXV2</accession>
<evidence type="ECO:0000313" key="1">
    <source>
        <dbReference type="EMBL" id="RUO38589.1"/>
    </source>
</evidence>
<keyword evidence="2" id="KW-1185">Reference proteome</keyword>
<gene>
    <name evidence="1" type="ORF">CWE13_02790</name>
</gene>
<dbReference type="EMBL" id="PIPP01000001">
    <property type="protein sequence ID" value="RUO38589.1"/>
    <property type="molecule type" value="Genomic_DNA"/>
</dbReference>
<reference evidence="2" key="1">
    <citation type="journal article" date="2018" name="Front. Microbiol.">
        <title>Genome-Based Analysis Reveals the Taxonomy and Diversity of the Family Idiomarinaceae.</title>
        <authorList>
            <person name="Liu Y."/>
            <person name="Lai Q."/>
            <person name="Shao Z."/>
        </authorList>
    </citation>
    <scope>NUCLEOTIDE SEQUENCE [LARGE SCALE GENOMIC DNA]</scope>
    <source>
        <strain evidence="2">AIS</strain>
    </source>
</reference>
<dbReference type="SUPFAM" id="SSF50242">
    <property type="entry name" value="TIMP-like"/>
    <property type="match status" value="1"/>
</dbReference>
<dbReference type="InterPro" id="IPR008993">
    <property type="entry name" value="TIMP-like_OB-fold"/>
</dbReference>
<dbReference type="Gene3D" id="2.40.50.120">
    <property type="match status" value="1"/>
</dbReference>
<organism evidence="1 2">
    <name type="scientific">Aliidiomarina shirensis</name>
    <dbReference type="NCBI Taxonomy" id="1048642"/>
    <lineage>
        <taxon>Bacteria</taxon>
        <taxon>Pseudomonadati</taxon>
        <taxon>Pseudomonadota</taxon>
        <taxon>Gammaproteobacteria</taxon>
        <taxon>Alteromonadales</taxon>
        <taxon>Idiomarinaceae</taxon>
        <taxon>Aliidiomarina</taxon>
    </lineage>
</organism>
<dbReference type="AlphaFoldDB" id="A0A432WXV2"/>
<dbReference type="PROSITE" id="PS51257">
    <property type="entry name" value="PROKAR_LIPOPROTEIN"/>
    <property type="match status" value="1"/>
</dbReference>
<dbReference type="OrthoDB" id="7067135at2"/>